<evidence type="ECO:0000313" key="2">
    <source>
        <dbReference type="Proteomes" id="UP000811619"/>
    </source>
</evidence>
<keyword evidence="2" id="KW-1185">Reference proteome</keyword>
<dbReference type="Proteomes" id="UP000811619">
    <property type="component" value="Unassembled WGS sequence"/>
</dbReference>
<dbReference type="Gene3D" id="3.40.50.720">
    <property type="entry name" value="NAD(P)-binding Rossmann-like Domain"/>
    <property type="match status" value="1"/>
</dbReference>
<accession>A0A8K0IZ77</accession>
<evidence type="ECO:0000313" key="1">
    <source>
        <dbReference type="EMBL" id="KAG5912687.1"/>
    </source>
</evidence>
<dbReference type="AlphaFoldDB" id="A0A8K0IZ77"/>
<reference evidence="1" key="1">
    <citation type="journal article" date="2020" name="bioRxiv">
        <title>Whole genome comparisons of ergot fungi reveals the divergence and evolution of species within the genus Claviceps are the result of varying mechanisms driving genome evolution and host range expansion.</title>
        <authorList>
            <person name="Wyka S.A."/>
            <person name="Mondo S.J."/>
            <person name="Liu M."/>
            <person name="Dettman J."/>
            <person name="Nalam V."/>
            <person name="Broders K.D."/>
        </authorList>
    </citation>
    <scope>NUCLEOTIDE SEQUENCE</scope>
    <source>
        <strain evidence="1">CCC 489</strain>
    </source>
</reference>
<name>A0A8K0IZ77_9HYPO</name>
<dbReference type="OrthoDB" id="3535423at2759"/>
<dbReference type="SUPFAM" id="SSF51735">
    <property type="entry name" value="NAD(P)-binding Rossmann-fold domains"/>
    <property type="match status" value="1"/>
</dbReference>
<organism evidence="1 2">
    <name type="scientific">Claviceps africana</name>
    <dbReference type="NCBI Taxonomy" id="83212"/>
    <lineage>
        <taxon>Eukaryota</taxon>
        <taxon>Fungi</taxon>
        <taxon>Dikarya</taxon>
        <taxon>Ascomycota</taxon>
        <taxon>Pezizomycotina</taxon>
        <taxon>Sordariomycetes</taxon>
        <taxon>Hypocreomycetidae</taxon>
        <taxon>Hypocreales</taxon>
        <taxon>Clavicipitaceae</taxon>
        <taxon>Claviceps</taxon>
    </lineage>
</organism>
<comment type="caution">
    <text evidence="1">The sequence shown here is derived from an EMBL/GenBank/DDBJ whole genome shotgun (WGS) entry which is preliminary data.</text>
</comment>
<dbReference type="EMBL" id="SRPY01001652">
    <property type="protein sequence ID" value="KAG5912687.1"/>
    <property type="molecule type" value="Genomic_DNA"/>
</dbReference>
<protein>
    <submittedName>
        <fullName evidence="1">Uncharacterized protein</fullName>
    </submittedName>
</protein>
<proteinExistence type="predicted"/>
<feature type="non-terminal residue" evidence="1">
    <location>
        <position position="169"/>
    </location>
</feature>
<gene>
    <name evidence="1" type="ORF">E4U42_001989</name>
</gene>
<dbReference type="InterPro" id="IPR036291">
    <property type="entry name" value="NAD(P)-bd_dom_sf"/>
</dbReference>
<sequence>CIGGRHTQHSRWTPEEYLRVTVDYTVSAARAFAGMMKRERTGAASGDDVFRFVLCSGDASELVYNRSLWIMGPTRRAKGCAEKNMFDIADASDGALEAITVRPCGIYPRHETLKTWLLTRLVLPTLEVDELAATMVAVAKEGAGPTGRIVSHEDARRMGREILGRADEI</sequence>